<keyword evidence="2" id="KW-0119">Carbohydrate metabolism</keyword>
<name>A0A2V2MPM0_9EURY</name>
<dbReference type="PANTHER" id="PTHR36306:SF3">
    <property type="entry name" value="GLYCOSIDE HYDROLASE FAMILY 57"/>
    <property type="match status" value="1"/>
</dbReference>
<comment type="caution">
    <text evidence="4">The sequence shown here is derived from an EMBL/GenBank/DDBJ whole genome shotgun (WGS) entry which is preliminary data.</text>
</comment>
<organism evidence="4 5">
    <name type="scientific">Methanospirillum lacunae</name>
    <dbReference type="NCBI Taxonomy" id="668570"/>
    <lineage>
        <taxon>Archaea</taxon>
        <taxon>Methanobacteriati</taxon>
        <taxon>Methanobacteriota</taxon>
        <taxon>Stenosarchaea group</taxon>
        <taxon>Methanomicrobia</taxon>
        <taxon>Methanomicrobiales</taxon>
        <taxon>Methanospirillaceae</taxon>
        <taxon>Methanospirillum</taxon>
    </lineage>
</organism>
<dbReference type="AlphaFoldDB" id="A0A2V2MPM0"/>
<dbReference type="Proteomes" id="UP000245657">
    <property type="component" value="Unassembled WGS sequence"/>
</dbReference>
<dbReference type="GO" id="GO:0016787">
    <property type="term" value="F:hydrolase activity"/>
    <property type="evidence" value="ECO:0007669"/>
    <property type="project" value="UniProtKB-KW"/>
</dbReference>
<dbReference type="SUPFAM" id="SSF88713">
    <property type="entry name" value="Glycoside hydrolase/deacetylase"/>
    <property type="match status" value="1"/>
</dbReference>
<dbReference type="InterPro" id="IPR011330">
    <property type="entry name" value="Glyco_hydro/deAcase_b/a-brl"/>
</dbReference>
<protein>
    <submittedName>
        <fullName evidence="4">Glycoside hydrolase</fullName>
    </submittedName>
</protein>
<evidence type="ECO:0000256" key="2">
    <source>
        <dbReference type="ARBA" id="ARBA00023277"/>
    </source>
</evidence>
<proteinExistence type="inferred from homology"/>
<accession>A0A2V2MPM0</accession>
<evidence type="ECO:0000313" key="5">
    <source>
        <dbReference type="Proteomes" id="UP000245657"/>
    </source>
</evidence>
<dbReference type="InterPro" id="IPR052046">
    <property type="entry name" value="GH57_Enzymes"/>
</dbReference>
<dbReference type="Gene3D" id="3.20.110.20">
    <property type="match status" value="1"/>
</dbReference>
<reference evidence="4 5" key="1">
    <citation type="submission" date="2018-05" db="EMBL/GenBank/DDBJ databases">
        <title>Draft genome of Methanospirillum lacunae Ki8-1.</title>
        <authorList>
            <person name="Dueholm M.S."/>
            <person name="Nielsen P.H."/>
            <person name="Bakmann L.F."/>
            <person name="Otzen D.E."/>
        </authorList>
    </citation>
    <scope>NUCLEOTIDE SEQUENCE [LARGE SCALE GENOMIC DNA]</scope>
    <source>
        <strain evidence="4 5">Ki8-1</strain>
    </source>
</reference>
<dbReference type="Pfam" id="PF12055">
    <property type="entry name" value="DUF3536"/>
    <property type="match status" value="1"/>
</dbReference>
<comment type="similarity">
    <text evidence="1">Belongs to the glycosyl hydrolase 57 family.</text>
</comment>
<gene>
    <name evidence="4" type="ORF">DK846_15620</name>
</gene>
<evidence type="ECO:0000256" key="1">
    <source>
        <dbReference type="ARBA" id="ARBA00006821"/>
    </source>
</evidence>
<dbReference type="OrthoDB" id="18576at2157"/>
<keyword evidence="5" id="KW-1185">Reference proteome</keyword>
<evidence type="ECO:0000259" key="3">
    <source>
        <dbReference type="Pfam" id="PF03065"/>
    </source>
</evidence>
<dbReference type="Pfam" id="PF03065">
    <property type="entry name" value="Glyco_hydro_57"/>
    <property type="match status" value="1"/>
</dbReference>
<keyword evidence="4" id="KW-0378">Hydrolase</keyword>
<dbReference type="InterPro" id="IPR004300">
    <property type="entry name" value="Glyco_hydro_57_N"/>
</dbReference>
<dbReference type="InterPro" id="IPR021923">
    <property type="entry name" value="DUF3536"/>
</dbReference>
<feature type="domain" description="Glycoside hydrolase family 57 N-terminal" evidence="3">
    <location>
        <begin position="15"/>
        <end position="192"/>
    </location>
</feature>
<dbReference type="GO" id="GO:0005975">
    <property type="term" value="P:carbohydrate metabolic process"/>
    <property type="evidence" value="ECO:0007669"/>
    <property type="project" value="InterPro"/>
</dbReference>
<dbReference type="PANTHER" id="PTHR36306">
    <property type="entry name" value="ALPHA-AMYLASE-RELATED-RELATED"/>
    <property type="match status" value="1"/>
</dbReference>
<evidence type="ECO:0000313" key="4">
    <source>
        <dbReference type="EMBL" id="PWR70164.1"/>
    </source>
</evidence>
<dbReference type="EMBL" id="QGMY01000016">
    <property type="protein sequence ID" value="PWR70164.1"/>
    <property type="molecule type" value="Genomic_DNA"/>
</dbReference>
<sequence>MPLATRRDKETEIIWGIRDFVSRFSRMPEGMWLAETAVDTETLEILAEQGILFTILSPYQARRIRKSAGSSWELTDPQKLDAGRPYLCRLPSGRSIALFFYDYAIAGEIAFGSLLSNGEQFADRMISTFSGRDDSPRLLSIATDGETYGHHHRFADMALAYALNIIEEKKLAKITIFGEYLENHPPEYVVEIYENTSWSCNHGVERWKSDCGCRTYHACLISDPGECISLANTTPPNNPRLWNQKWRGPLREAMDNLNNSLSVMYKKEAGLLLSDPRAARNEYIDLILEKSEDRLTRFVSQHMIPGISSDQIVRALKLLEVQHNALLMYTSCGWFFDELSGIETVQVMMYACRAIQLTQELTGFDYEPAYTGILSRAVSNIPSNGSGADIYENYVKTAVVDKDQIACFYAISALLSGSIKDTSLYTYQIRCGQCRLERADNLGLMTSTAFFRSELTHEEFHLVIASVWLGEMVYVGGTKKFVSEDDFAQMEQDLWDAFGRRDNQGIIHNLKKNCDAMIPYRKIFPDGRRKIQESVLATTMRDLESHLYELFPGDIALMPSLKGEGITPPTILTSLEQFILNAEVRRCLENGTIGIPLLKKAVTRLILSRATPDTRLLSSSATSRISRDVKKIMFEPYSVQKIRDLNLLLRALKPLSLPLDLRESQNIYFANYSRCIDQVRRNVENDKELHQWIDEFQELGKYFDIVYDVASSSEENHSPNPL</sequence>